<organism evidence="2 3">
    <name type="scientific">Dyadobacter luticola</name>
    <dbReference type="NCBI Taxonomy" id="1979387"/>
    <lineage>
        <taxon>Bacteria</taxon>
        <taxon>Pseudomonadati</taxon>
        <taxon>Bacteroidota</taxon>
        <taxon>Cytophagia</taxon>
        <taxon>Cytophagales</taxon>
        <taxon>Spirosomataceae</taxon>
        <taxon>Dyadobacter</taxon>
    </lineage>
</organism>
<dbReference type="OrthoDB" id="965593at2"/>
<protein>
    <submittedName>
        <fullName evidence="2">Uncharacterized protein</fullName>
    </submittedName>
</protein>
<sequence length="88" mass="10421">MPENSEKRKELEEKILSKRQQIEFERTDMDNTFEFAAENRENPDVMEESKNYDDPPENVIDSEEVKSLKMAEKELQDLLDQLEALNKS</sequence>
<reference evidence="2 3" key="1">
    <citation type="submission" date="2019-05" db="EMBL/GenBank/DDBJ databases">
        <authorList>
            <person name="Qu J.-H."/>
        </authorList>
    </citation>
    <scope>NUCLEOTIDE SEQUENCE [LARGE SCALE GENOMIC DNA]</scope>
    <source>
        <strain evidence="2 3">T17</strain>
    </source>
</reference>
<name>A0A5R9L3X2_9BACT</name>
<keyword evidence="3" id="KW-1185">Reference proteome</keyword>
<feature type="compositionally biased region" description="Basic and acidic residues" evidence="1">
    <location>
        <begin position="37"/>
        <end position="53"/>
    </location>
</feature>
<evidence type="ECO:0000313" key="2">
    <source>
        <dbReference type="EMBL" id="TLV03108.1"/>
    </source>
</evidence>
<dbReference type="EMBL" id="VCEJ01000002">
    <property type="protein sequence ID" value="TLV03108.1"/>
    <property type="molecule type" value="Genomic_DNA"/>
</dbReference>
<dbReference type="RefSeq" id="WP_138364315.1">
    <property type="nucleotide sequence ID" value="NZ_VCEJ01000002.1"/>
</dbReference>
<evidence type="ECO:0000313" key="3">
    <source>
        <dbReference type="Proteomes" id="UP000306402"/>
    </source>
</evidence>
<comment type="caution">
    <text evidence="2">The sequence shown here is derived from an EMBL/GenBank/DDBJ whole genome shotgun (WGS) entry which is preliminary data.</text>
</comment>
<proteinExistence type="predicted"/>
<gene>
    <name evidence="2" type="ORF">FEN17_05715</name>
</gene>
<dbReference type="AlphaFoldDB" id="A0A5R9L3X2"/>
<dbReference type="Proteomes" id="UP000306402">
    <property type="component" value="Unassembled WGS sequence"/>
</dbReference>
<evidence type="ECO:0000256" key="1">
    <source>
        <dbReference type="SAM" id="MobiDB-lite"/>
    </source>
</evidence>
<feature type="region of interest" description="Disordered" evidence="1">
    <location>
        <begin position="36"/>
        <end position="59"/>
    </location>
</feature>
<accession>A0A5R9L3X2</accession>